<sequence length="55" mass="5784">MHASTSPRVFRRQPAVEPAGSGHFTAAVAHTLGGVRYFGMVWNPRVGSVSDGSSV</sequence>
<reference evidence="1 2" key="1">
    <citation type="journal article" date="2019" name="Microbiol. Resour. Announc.">
        <title>The Genome Sequence of the Halobacterium salinarum Type Strain Is Closely Related to That of Laboratory Strains NRC-1 and R1.</title>
        <authorList>
            <person name="Pfeiffer F."/>
            <person name="Marchfelder A."/>
            <person name="Habermann B."/>
            <person name="Dyall-Smith M.L."/>
        </authorList>
    </citation>
    <scope>NUCLEOTIDE SEQUENCE [LARGE SCALE GENOMIC DNA]</scope>
    <source>
        <strain evidence="2">ATCC 33171 / DSM 3754 / JCM 8978 / NBRC 102687 / NCIMB 764 / 91-R6</strain>
    </source>
</reference>
<organism evidence="1 2">
    <name type="scientific">Halobacterium salinarum (strain ATCC 33171 / DSM 3754 / JCM 8978 / NBRC 102687 / NCIMB 764 / 91-R6)</name>
    <dbReference type="NCBI Taxonomy" id="2597657"/>
    <lineage>
        <taxon>Archaea</taxon>
        <taxon>Methanobacteriati</taxon>
        <taxon>Methanobacteriota</taxon>
        <taxon>Stenosarchaea group</taxon>
        <taxon>Halobacteria</taxon>
        <taxon>Halobacteriales</taxon>
        <taxon>Halobacteriaceae</taxon>
        <taxon>Halobacterium</taxon>
    </lineage>
</organism>
<evidence type="ECO:0000313" key="1">
    <source>
        <dbReference type="EMBL" id="QCC45226.1"/>
    </source>
</evidence>
<accession>A0A4D6GVY8</accession>
<dbReference type="AlphaFoldDB" id="A0A4D6GVY8"/>
<dbReference type="Proteomes" id="UP000296216">
    <property type="component" value="Chromosome"/>
</dbReference>
<dbReference type="EMBL" id="CP038631">
    <property type="protein sequence ID" value="QCC45226.1"/>
    <property type="molecule type" value="Genomic_DNA"/>
</dbReference>
<name>A0A4D6GVY8_HALS9</name>
<evidence type="ECO:0000313" key="2">
    <source>
        <dbReference type="Proteomes" id="UP000296216"/>
    </source>
</evidence>
<gene>
    <name evidence="1" type="primary">brb</name>
    <name evidence="1" type="ORF">HBSAL_07880</name>
</gene>
<proteinExistence type="predicted"/>
<protein>
    <submittedName>
        <fullName evidence="1">Bacteriorhodopsin-regulating basic protein</fullName>
    </submittedName>
</protein>